<dbReference type="PANTHER" id="PTHR48267:SF1">
    <property type="entry name" value="BILIRUBIN OXIDASE"/>
    <property type="match status" value="1"/>
</dbReference>
<dbReference type="Proteomes" id="UP000199086">
    <property type="component" value="Unassembled WGS sequence"/>
</dbReference>
<evidence type="ECO:0000313" key="3">
    <source>
        <dbReference type="Proteomes" id="UP000199086"/>
    </source>
</evidence>
<accession>A0A1G6GGU1</accession>
<name>A0A1G6GGU1_9ACTN</name>
<dbReference type="STRING" id="1577474.GA0111570_103234"/>
<dbReference type="OrthoDB" id="345021at2"/>
<dbReference type="SUPFAM" id="SSF49503">
    <property type="entry name" value="Cupredoxins"/>
    <property type="match status" value="2"/>
</dbReference>
<keyword evidence="3" id="KW-1185">Reference proteome</keyword>
<gene>
    <name evidence="2" type="ORF">GA0111570_103234</name>
</gene>
<dbReference type="RefSeq" id="WP_092607790.1">
    <property type="nucleotide sequence ID" value="NZ_FMYF01000003.1"/>
</dbReference>
<dbReference type="InterPro" id="IPR008972">
    <property type="entry name" value="Cupredoxin"/>
</dbReference>
<protein>
    <recommendedName>
        <fullName evidence="4">Multicopper oxidase</fullName>
    </recommendedName>
</protein>
<reference evidence="2 3" key="1">
    <citation type="submission" date="2016-06" db="EMBL/GenBank/DDBJ databases">
        <authorList>
            <person name="Olsen C.W."/>
            <person name="Carey S."/>
            <person name="Hinshaw L."/>
            <person name="Karasin A.I."/>
        </authorList>
    </citation>
    <scope>NUCLEOTIDE SEQUENCE [LARGE SCALE GENOMIC DNA]</scope>
    <source>
        <strain evidence="2 3">LZ-22</strain>
    </source>
</reference>
<sequence length="382" mass="41207">MTAPSYLGPAIGATKDKPVRILFRNLLPTGAAGNLFIPTDTTVMGSGKTADGHTMTEADPQNPMCSDPAKADMVAAGHCYAENRATLHLHGGVTPWISDGTPHQWITPAGETTAYPKGVSVQNVPDMPDPGPGAQTFFYTNAQSARLMFYHDHAWGITRLNVYAGEAAPYIITDNTEKALVTAGTIPDAASTLNLVVQDKTFVPSPEQLAQQDETWNSARWGDLGDLWMPHVYSPAQNPGDASGVNAFGRWAYGPWFHPPTNSIDNPPMDNPYYDSNCNPDLGWCEPKQMPGTPYLSMGMESFMDTPVVNGTAYPTVELDPKSYRLRILNAANDRFFNLSLYKAVDANGTVCDKANPTPVAESTGVNCTEVKLDPADPGLQP</sequence>
<dbReference type="AlphaFoldDB" id="A0A1G6GGU1"/>
<dbReference type="EMBL" id="FMYF01000003">
    <property type="protein sequence ID" value="SDB81207.1"/>
    <property type="molecule type" value="Genomic_DNA"/>
</dbReference>
<dbReference type="Gene3D" id="2.60.40.420">
    <property type="entry name" value="Cupredoxins - blue copper proteins"/>
    <property type="match status" value="2"/>
</dbReference>
<organism evidence="2 3">
    <name type="scientific">Raineyella antarctica</name>
    <dbReference type="NCBI Taxonomy" id="1577474"/>
    <lineage>
        <taxon>Bacteria</taxon>
        <taxon>Bacillati</taxon>
        <taxon>Actinomycetota</taxon>
        <taxon>Actinomycetes</taxon>
        <taxon>Propionibacteriales</taxon>
        <taxon>Propionibacteriaceae</taxon>
        <taxon>Raineyella</taxon>
    </lineage>
</organism>
<dbReference type="InterPro" id="IPR045087">
    <property type="entry name" value="Cu-oxidase_fam"/>
</dbReference>
<evidence type="ECO:0000313" key="2">
    <source>
        <dbReference type="EMBL" id="SDB81207.1"/>
    </source>
</evidence>
<proteinExistence type="inferred from homology"/>
<dbReference type="PANTHER" id="PTHR48267">
    <property type="entry name" value="CUPREDOXIN SUPERFAMILY PROTEIN"/>
    <property type="match status" value="1"/>
</dbReference>
<evidence type="ECO:0000256" key="1">
    <source>
        <dbReference type="ARBA" id="ARBA00010609"/>
    </source>
</evidence>
<evidence type="ECO:0008006" key="4">
    <source>
        <dbReference type="Google" id="ProtNLM"/>
    </source>
</evidence>
<comment type="similarity">
    <text evidence="1">Belongs to the multicopper oxidase family.</text>
</comment>